<feature type="transmembrane region" description="Helical" evidence="2">
    <location>
        <begin position="86"/>
        <end position="106"/>
    </location>
</feature>
<dbReference type="Proteomes" id="UP000075221">
    <property type="component" value="Chromosome"/>
</dbReference>
<keyword evidence="2" id="KW-0472">Membrane</keyword>
<feature type="transmembrane region" description="Helical" evidence="2">
    <location>
        <begin position="55"/>
        <end position="74"/>
    </location>
</feature>
<dbReference type="EMBL" id="CP014352">
    <property type="protein sequence ID" value="AMS04421.1"/>
    <property type="molecule type" value="Genomic_DNA"/>
</dbReference>
<organism evidence="3 5">
    <name type="scientific">Acidipropionibacterium acidipropionici</name>
    <dbReference type="NCBI Taxonomy" id="1748"/>
    <lineage>
        <taxon>Bacteria</taxon>
        <taxon>Bacillati</taxon>
        <taxon>Actinomycetota</taxon>
        <taxon>Actinomycetes</taxon>
        <taxon>Propionibacteriales</taxon>
        <taxon>Propionibacteriaceae</taxon>
        <taxon>Acidipropionibacterium</taxon>
    </lineage>
</organism>
<keyword evidence="6" id="KW-1185">Reference proteome</keyword>
<accession>A0AAC9FBR2</accession>
<name>A0AAC9FBR2_9ACTN</name>
<evidence type="ECO:0008006" key="7">
    <source>
        <dbReference type="Google" id="ProtNLM"/>
    </source>
</evidence>
<evidence type="ECO:0000313" key="5">
    <source>
        <dbReference type="Proteomes" id="UP000075221"/>
    </source>
</evidence>
<dbReference type="EMBL" id="CP015970">
    <property type="protein sequence ID" value="AOZ45916.1"/>
    <property type="molecule type" value="Genomic_DNA"/>
</dbReference>
<reference evidence="4 6" key="1">
    <citation type="journal article" date="2016" name="Plant Dis.">
        <title>Improved production of propionic acid using genome shuffling.</title>
        <authorList>
            <person name="Luna-Flores C.H."/>
            <person name="Palfreyman R.W."/>
            <person name="Kromer J.O."/>
            <person name="Nielsen L.K."/>
            <person name="Marcellin E."/>
        </authorList>
    </citation>
    <scope>NUCLEOTIDE SEQUENCE [LARGE SCALE GENOMIC DNA]</scope>
    <source>
        <strain evidence="4 6">F3E8</strain>
    </source>
</reference>
<evidence type="ECO:0000313" key="6">
    <source>
        <dbReference type="Proteomes" id="UP000178666"/>
    </source>
</evidence>
<feature type="region of interest" description="Disordered" evidence="1">
    <location>
        <begin position="156"/>
        <end position="199"/>
    </location>
</feature>
<reference evidence="3 5" key="2">
    <citation type="submission" date="2016-02" db="EMBL/GenBank/DDBJ databases">
        <title>Complete Genome Sequence of Propionibacterium acidipropionici ATCC 55737.</title>
        <authorList>
            <person name="Luna Flores C.H."/>
            <person name="Nielsen L.K."/>
            <person name="Marcellin E."/>
        </authorList>
    </citation>
    <scope>NUCLEOTIDE SEQUENCE [LARGE SCALE GENOMIC DNA]</scope>
    <source>
        <strain evidence="3 5">ATCC 55737</strain>
    </source>
</reference>
<dbReference type="RefSeq" id="WP_062818899.1">
    <property type="nucleotide sequence ID" value="NZ_CP014352.1"/>
</dbReference>
<dbReference type="InterPro" id="IPR019051">
    <property type="entry name" value="Trp_biosyn_TM_oprn/chp"/>
</dbReference>
<sequence length="199" mass="20278">MAERGEDVTILPAGLRAGLTALPLLAAVVAVAVAGRTWRQVGTVGLTGDQLTDDLARGLGLLGLAAWALLLVVGGTGRLVVGILEALIGAGLIVVVATSDALPAGLQEDHGITAASLASAPLRTPAWLALGAAVLLILGGAALAVLGRRWPQRRSRFTRRPAQTDAPQGARDIWAAMDRGEDPTAEPPAVESEEPGQTS</sequence>
<evidence type="ECO:0000256" key="1">
    <source>
        <dbReference type="SAM" id="MobiDB-lite"/>
    </source>
</evidence>
<proteinExistence type="predicted"/>
<dbReference type="Pfam" id="PF09534">
    <property type="entry name" value="Trp_oprn_chp"/>
    <property type="match status" value="1"/>
</dbReference>
<feature type="transmembrane region" description="Helical" evidence="2">
    <location>
        <begin position="13"/>
        <end position="35"/>
    </location>
</feature>
<dbReference type="AlphaFoldDB" id="A0AAC9FBR2"/>
<keyword evidence="2" id="KW-0812">Transmembrane</keyword>
<feature type="transmembrane region" description="Helical" evidence="2">
    <location>
        <begin position="126"/>
        <end position="146"/>
    </location>
</feature>
<protein>
    <recommendedName>
        <fullName evidence="7">Trp biosynthesis-associated membrane protein</fullName>
    </recommendedName>
</protein>
<keyword evidence="2" id="KW-1133">Transmembrane helix</keyword>
<dbReference type="Proteomes" id="UP000178666">
    <property type="component" value="Chromosome"/>
</dbReference>
<evidence type="ECO:0000313" key="4">
    <source>
        <dbReference type="EMBL" id="AOZ45916.1"/>
    </source>
</evidence>
<gene>
    <name evidence="4" type="ORF">A8L58_03415</name>
    <name evidence="3" type="ORF">AXH35_01950</name>
</gene>
<evidence type="ECO:0000313" key="3">
    <source>
        <dbReference type="EMBL" id="AMS04421.1"/>
    </source>
</evidence>
<evidence type="ECO:0000256" key="2">
    <source>
        <dbReference type="SAM" id="Phobius"/>
    </source>
</evidence>